<protein>
    <recommendedName>
        <fullName evidence="2">ParB/Sulfiredoxin domain-containing protein</fullName>
    </recommendedName>
</protein>
<evidence type="ECO:0000313" key="1">
    <source>
        <dbReference type="EMBL" id="GAG18947.1"/>
    </source>
</evidence>
<name>X0W6S7_9ZZZZ</name>
<dbReference type="AlphaFoldDB" id="X0W6S7"/>
<accession>X0W6S7</accession>
<gene>
    <name evidence="1" type="ORF">S01H1_52795</name>
</gene>
<dbReference type="EMBL" id="BARS01034148">
    <property type="protein sequence ID" value="GAG18947.1"/>
    <property type="molecule type" value="Genomic_DNA"/>
</dbReference>
<dbReference type="SUPFAM" id="SSF110849">
    <property type="entry name" value="ParB/Sulfiredoxin"/>
    <property type="match status" value="1"/>
</dbReference>
<proteinExistence type="predicted"/>
<reference evidence="1" key="1">
    <citation type="journal article" date="2014" name="Front. Microbiol.">
        <title>High frequency of phylogenetically diverse reductive dehalogenase-homologous genes in deep subseafloor sedimentary metagenomes.</title>
        <authorList>
            <person name="Kawai M."/>
            <person name="Futagami T."/>
            <person name="Toyoda A."/>
            <person name="Takaki Y."/>
            <person name="Nishi S."/>
            <person name="Hori S."/>
            <person name="Arai W."/>
            <person name="Tsubouchi T."/>
            <person name="Morono Y."/>
            <person name="Uchiyama I."/>
            <person name="Ito T."/>
            <person name="Fujiyama A."/>
            <person name="Inagaki F."/>
            <person name="Takami H."/>
        </authorList>
    </citation>
    <scope>NUCLEOTIDE SEQUENCE</scope>
    <source>
        <strain evidence="1">Expedition CK06-06</strain>
    </source>
</reference>
<dbReference type="Gene3D" id="3.90.1530.10">
    <property type="entry name" value="Conserved hypothetical protein from pyrococcus furiosus pfu- 392566-001, ParB domain"/>
    <property type="match status" value="1"/>
</dbReference>
<sequence length="171" mass="19795">KGQGNASYDLGSVRGYFRDWREMEVIEGIDDDGDPAPRRGMYGVLFKGGLDLWNVDVIFDSWQKNALRFGTQEHLELPGALEEFFSRVLSDEEFDVADTLLWEYWKSKHFGGSEKWIRTSLEHKVVLAKDIRANGMKEPVYFDRKARLLDGIHRLVIAKELGYKNVLVRQL</sequence>
<organism evidence="1">
    <name type="scientific">marine sediment metagenome</name>
    <dbReference type="NCBI Taxonomy" id="412755"/>
    <lineage>
        <taxon>unclassified sequences</taxon>
        <taxon>metagenomes</taxon>
        <taxon>ecological metagenomes</taxon>
    </lineage>
</organism>
<dbReference type="InterPro" id="IPR036086">
    <property type="entry name" value="ParB/Sulfiredoxin_sf"/>
</dbReference>
<evidence type="ECO:0008006" key="2">
    <source>
        <dbReference type="Google" id="ProtNLM"/>
    </source>
</evidence>
<feature type="non-terminal residue" evidence="1">
    <location>
        <position position="1"/>
    </location>
</feature>
<comment type="caution">
    <text evidence="1">The sequence shown here is derived from an EMBL/GenBank/DDBJ whole genome shotgun (WGS) entry which is preliminary data.</text>
</comment>